<dbReference type="PATRIC" id="fig|641524.5.peg.2248"/>
<name>S7VFU3_9BACT</name>
<keyword evidence="6" id="KW-0106">Calcium</keyword>
<dbReference type="eggNOG" id="COG3119">
    <property type="taxonomic scope" value="Bacteria"/>
</dbReference>
<evidence type="ECO:0000313" key="8">
    <source>
        <dbReference type="EMBL" id="EPR68881.1"/>
    </source>
</evidence>
<dbReference type="InterPro" id="IPR024607">
    <property type="entry name" value="Sulfatase_CS"/>
</dbReference>
<dbReference type="Proteomes" id="UP000014974">
    <property type="component" value="Unassembled WGS sequence"/>
</dbReference>
<gene>
    <name evidence="8" type="ORF">ADICYQ_2267</name>
</gene>
<dbReference type="Pfam" id="PF00884">
    <property type="entry name" value="Sulfatase"/>
    <property type="match status" value="1"/>
</dbReference>
<keyword evidence="4" id="KW-0732">Signal</keyword>
<dbReference type="CDD" id="cd16144">
    <property type="entry name" value="ARS_like"/>
    <property type="match status" value="1"/>
</dbReference>
<dbReference type="InterPro" id="IPR000917">
    <property type="entry name" value="Sulfatase_N"/>
</dbReference>
<dbReference type="PANTHER" id="PTHR42693:SF42">
    <property type="entry name" value="ARYLSULFATASE G"/>
    <property type="match status" value="1"/>
</dbReference>
<dbReference type="Gene3D" id="3.40.720.10">
    <property type="entry name" value="Alkaline Phosphatase, subunit A"/>
    <property type="match status" value="1"/>
</dbReference>
<evidence type="ECO:0000256" key="2">
    <source>
        <dbReference type="ARBA" id="ARBA00008779"/>
    </source>
</evidence>
<dbReference type="GO" id="GO:0004065">
    <property type="term" value="F:arylsulfatase activity"/>
    <property type="evidence" value="ECO:0007669"/>
    <property type="project" value="UniProtKB-EC"/>
</dbReference>
<accession>S7VFU3</accession>
<dbReference type="PROSITE" id="PS00149">
    <property type="entry name" value="SULFATASE_2"/>
    <property type="match status" value="1"/>
</dbReference>
<dbReference type="Gene3D" id="3.30.1120.10">
    <property type="match status" value="1"/>
</dbReference>
<dbReference type="PANTHER" id="PTHR42693">
    <property type="entry name" value="ARYLSULFATASE FAMILY MEMBER"/>
    <property type="match status" value="1"/>
</dbReference>
<comment type="cofactor">
    <cofactor evidence="1">
        <name>Ca(2+)</name>
        <dbReference type="ChEBI" id="CHEBI:29108"/>
    </cofactor>
</comment>
<keyword evidence="3" id="KW-0479">Metal-binding</keyword>
<comment type="similarity">
    <text evidence="2">Belongs to the sulfatase family.</text>
</comment>
<keyword evidence="5 8" id="KW-0378">Hydrolase</keyword>
<evidence type="ECO:0000313" key="9">
    <source>
        <dbReference type="Proteomes" id="UP000014974"/>
    </source>
</evidence>
<dbReference type="STRING" id="641524.ADICYQ_2267"/>
<dbReference type="EC" id="3.1.6.1" evidence="8"/>
<protein>
    <submittedName>
        <fullName evidence="8">Arylsulfatase</fullName>
        <ecNumber evidence="8">3.1.6.1</ecNumber>
    </submittedName>
</protein>
<dbReference type="InterPro" id="IPR017850">
    <property type="entry name" value="Alkaline_phosphatase_core_sf"/>
</dbReference>
<dbReference type="EMBL" id="ATNM01000091">
    <property type="protein sequence ID" value="EPR68881.1"/>
    <property type="molecule type" value="Genomic_DNA"/>
</dbReference>
<dbReference type="SUPFAM" id="SSF53649">
    <property type="entry name" value="Alkaline phosphatase-like"/>
    <property type="match status" value="1"/>
</dbReference>
<evidence type="ECO:0000256" key="5">
    <source>
        <dbReference type="ARBA" id="ARBA00022801"/>
    </source>
</evidence>
<proteinExistence type="inferred from homology"/>
<dbReference type="AlphaFoldDB" id="S7VFU3"/>
<dbReference type="PROSITE" id="PS00523">
    <property type="entry name" value="SULFATASE_1"/>
    <property type="match status" value="1"/>
</dbReference>
<comment type="caution">
    <text evidence="8">The sequence shown here is derived from an EMBL/GenBank/DDBJ whole genome shotgun (WGS) entry which is preliminary data.</text>
</comment>
<evidence type="ECO:0000256" key="3">
    <source>
        <dbReference type="ARBA" id="ARBA00022723"/>
    </source>
</evidence>
<feature type="domain" description="Sulfatase N-terminal" evidence="7">
    <location>
        <begin position="31"/>
        <end position="380"/>
    </location>
</feature>
<reference evidence="8 9" key="1">
    <citation type="journal article" date="2013" name="Genome Announc.">
        <title>Draft Genome Sequence of Cyclobacterium qasimii Strain M12-11BT, Isolated from Arctic Marine Sediment.</title>
        <authorList>
            <person name="Shivaji S."/>
            <person name="Ara S."/>
            <person name="Singh A."/>
            <person name="Kumar Pinnaka A."/>
        </authorList>
    </citation>
    <scope>NUCLEOTIDE SEQUENCE [LARGE SCALE GENOMIC DNA]</scope>
    <source>
        <strain evidence="8 9">M12-11B</strain>
    </source>
</reference>
<evidence type="ECO:0000259" key="7">
    <source>
        <dbReference type="Pfam" id="PF00884"/>
    </source>
</evidence>
<evidence type="ECO:0000256" key="6">
    <source>
        <dbReference type="ARBA" id="ARBA00022837"/>
    </source>
</evidence>
<dbReference type="GO" id="GO:0046872">
    <property type="term" value="F:metal ion binding"/>
    <property type="evidence" value="ECO:0007669"/>
    <property type="project" value="UniProtKB-KW"/>
</dbReference>
<evidence type="ECO:0000256" key="4">
    <source>
        <dbReference type="ARBA" id="ARBA00022729"/>
    </source>
</evidence>
<dbReference type="OrthoDB" id="9764377at2"/>
<organism evidence="8 9">
    <name type="scientific">Cyclobacterium qasimii M12-11B</name>
    <dbReference type="NCBI Taxonomy" id="641524"/>
    <lineage>
        <taxon>Bacteria</taxon>
        <taxon>Pseudomonadati</taxon>
        <taxon>Bacteroidota</taxon>
        <taxon>Cytophagia</taxon>
        <taxon>Cytophagales</taxon>
        <taxon>Cyclobacteriaceae</taxon>
        <taxon>Cyclobacterium</taxon>
    </lineage>
</organism>
<dbReference type="InterPro" id="IPR050738">
    <property type="entry name" value="Sulfatase"/>
</dbReference>
<dbReference type="PROSITE" id="PS51257">
    <property type="entry name" value="PROKAR_LIPOPROTEIN"/>
    <property type="match status" value="1"/>
</dbReference>
<evidence type="ECO:0000256" key="1">
    <source>
        <dbReference type="ARBA" id="ARBA00001913"/>
    </source>
</evidence>
<sequence length="484" mass="54154">MLPIRPMKKIFFLIYFGLLISSCQEKEEKKPNFVFILVDDLGWADVKANYPETFYETPHLDQMAAEGMRFTQAYAAHPVCSPTRAALMTGKHPNRLGITDWIPGFDKFEEKRPISTPAIRDELALEETTLAEKFKGNGYKTFFIGKWHLGEEEKYWPQHQGFDINIGGWRVGAPQLKEGVSNGYYSPYGNPKLPDGPEGEYLTDRLTNESLQLIRENSDEPFLLYLSFYSVHTPIQPAPKRHDYFINKKESINLAEGQAAYRQEGDGQTKLVQDNAAYASMVAAMDENVGKILKELKDKGLDDNTWVILTSDNGGLSTLYGEGAPTANGPLRAGKGWCYEGGIRVPLIIKGPGIKTPGKVTDLPVVSMDFFPTLLSIAGASFDETDGKDLSPFLRGGEAPERDVLFWHYPQYHGSAWKPGSAIREGDWKLIHDYESGENKLFNLENDPGEKEDLANSMPDKAIALHGKLMMELKKTGGKFPTNK</sequence>